<dbReference type="InterPro" id="IPR013750">
    <property type="entry name" value="GHMP_kinase_C_dom"/>
</dbReference>
<evidence type="ECO:0000313" key="13">
    <source>
        <dbReference type="Proteomes" id="UP000182427"/>
    </source>
</evidence>
<evidence type="ECO:0000256" key="2">
    <source>
        <dbReference type="ARBA" id="ARBA00012052"/>
    </source>
</evidence>
<dbReference type="PANTHER" id="PTHR43527:SF2">
    <property type="entry name" value="4-DIPHOSPHOCYTIDYL-2-C-METHYL-D-ERYTHRITOL KINASE, CHLOROPLASTIC"/>
    <property type="match status" value="1"/>
</dbReference>
<dbReference type="Proteomes" id="UP000182427">
    <property type="component" value="Chromosome I"/>
</dbReference>
<evidence type="ECO:0000256" key="8">
    <source>
        <dbReference type="ARBA" id="ARBA00032554"/>
    </source>
</evidence>
<evidence type="ECO:0000256" key="3">
    <source>
        <dbReference type="ARBA" id="ARBA00017473"/>
    </source>
</evidence>
<dbReference type="SUPFAM" id="SSF55060">
    <property type="entry name" value="GHMP Kinase, C-terminal domain"/>
    <property type="match status" value="1"/>
</dbReference>
<reference evidence="12 13" key="1">
    <citation type="submission" date="2016-10" db="EMBL/GenBank/DDBJ databases">
        <authorList>
            <person name="de Groot N.N."/>
        </authorList>
    </citation>
    <scope>NUCLEOTIDE SEQUENCE [LARGE SCALE GENOMIC DNA]</scope>
    <source>
        <strain evidence="12 13">GAS232</strain>
    </source>
</reference>
<dbReference type="Gene3D" id="3.30.230.10">
    <property type="match status" value="1"/>
</dbReference>
<dbReference type="InterPro" id="IPR006204">
    <property type="entry name" value="GHMP_kinase_N_dom"/>
</dbReference>
<dbReference type="GO" id="GO:0005524">
    <property type="term" value="F:ATP binding"/>
    <property type="evidence" value="ECO:0007669"/>
    <property type="project" value="UniProtKB-UniRule"/>
</dbReference>
<dbReference type="Pfam" id="PF00288">
    <property type="entry name" value="GHMP_kinases_N"/>
    <property type="match status" value="1"/>
</dbReference>
<comment type="function">
    <text evidence="9">Catalyzes the phosphorylation of the position 2 hydroxy group of 4-diphosphocytidyl-2C-methyl-D-erythritol.</text>
</comment>
<dbReference type="InterPro" id="IPR020568">
    <property type="entry name" value="Ribosomal_Su5_D2-typ_SF"/>
</dbReference>
<dbReference type="Gene3D" id="3.30.70.890">
    <property type="entry name" value="GHMP kinase, C-terminal domain"/>
    <property type="match status" value="1"/>
</dbReference>
<proteinExistence type="inferred from homology"/>
<evidence type="ECO:0000259" key="10">
    <source>
        <dbReference type="Pfam" id="PF00288"/>
    </source>
</evidence>
<dbReference type="SUPFAM" id="SSF54211">
    <property type="entry name" value="Ribosomal protein S5 domain 2-like"/>
    <property type="match status" value="1"/>
</dbReference>
<keyword evidence="7 9" id="KW-0067">ATP-binding</keyword>
<dbReference type="InterPro" id="IPR036554">
    <property type="entry name" value="GHMP_kinase_C_sf"/>
</dbReference>
<evidence type="ECO:0000256" key="7">
    <source>
        <dbReference type="ARBA" id="ARBA00022840"/>
    </source>
</evidence>
<evidence type="ECO:0000256" key="6">
    <source>
        <dbReference type="ARBA" id="ARBA00022777"/>
    </source>
</evidence>
<keyword evidence="9" id="KW-0414">Isoprene biosynthesis</keyword>
<feature type="active site" evidence="9">
    <location>
        <position position="138"/>
    </location>
</feature>
<comment type="similarity">
    <text evidence="1 9">Belongs to the GHMP kinase family. IspE subfamily.</text>
</comment>
<dbReference type="GO" id="GO:0019288">
    <property type="term" value="P:isopentenyl diphosphate biosynthetic process, methylerythritol 4-phosphate pathway"/>
    <property type="evidence" value="ECO:0007669"/>
    <property type="project" value="UniProtKB-UniRule"/>
</dbReference>
<sequence>MSTTVRSYAKINLGLRIGPPRADGFHELHTLYQSIGLHDEVTVTAKTAAVTRITMDCTDLRVPTDARNTAFRTVEMALTAMEITAEVHLSLTKNLPVQGGLGAGSANAAAALLGLERELGTALTGPQRMSLAERIGSDVPLFLLGGTVYGHNRGQIVLPYPDLPAMHCVVFAPTVGSSTPLAFKAWDEQVSRLTPEAAQDRLDELSRVYASAFACTGADSQTGASGAFGTLDAENLQRSGSLAGNPLPALVRTGIANDFEEVVFQQHPFLRDILHALKGDEALGESSAVMAALSGSGSSLFGLYRTEADAEAAQARTAEYAGRSFRTTTLTREAYWSSMFV</sequence>
<comment type="caution">
    <text evidence="9">Lacks conserved residue(s) required for the propagation of feature annotation.</text>
</comment>
<dbReference type="PANTHER" id="PTHR43527">
    <property type="entry name" value="4-DIPHOSPHOCYTIDYL-2-C-METHYL-D-ERYTHRITOL KINASE, CHLOROPLASTIC"/>
    <property type="match status" value="1"/>
</dbReference>
<keyword evidence="4 9" id="KW-0808">Transferase</keyword>
<dbReference type="InterPro" id="IPR014721">
    <property type="entry name" value="Ribsml_uS5_D2-typ_fold_subgr"/>
</dbReference>
<dbReference type="EMBL" id="LT629690">
    <property type="protein sequence ID" value="SDF99584.1"/>
    <property type="molecule type" value="Genomic_DNA"/>
</dbReference>
<dbReference type="EC" id="2.7.1.148" evidence="2 9"/>
<comment type="pathway">
    <text evidence="9">Isoprenoid biosynthesis; isopentenyl diphosphate biosynthesis via DXP pathway; isopentenyl diphosphate from 1-deoxy-D-xylulose 5-phosphate: step 3/6.</text>
</comment>
<protein>
    <recommendedName>
        <fullName evidence="3 9">4-diphosphocytidyl-2-C-methyl-D-erythritol kinase</fullName>
        <shortName evidence="9">CMK</shortName>
        <ecNumber evidence="2 9">2.7.1.148</ecNumber>
    </recommendedName>
    <alternativeName>
        <fullName evidence="8 9">4-(cytidine-5'-diphospho)-2-C-methyl-D-erythritol kinase</fullName>
    </alternativeName>
</protein>
<feature type="active site" evidence="9">
    <location>
        <position position="10"/>
    </location>
</feature>
<dbReference type="RefSeq" id="WP_083346637.1">
    <property type="nucleotide sequence ID" value="NZ_LT629690.1"/>
</dbReference>
<dbReference type="UniPathway" id="UPA00056">
    <property type="reaction ID" value="UER00094"/>
</dbReference>
<evidence type="ECO:0000313" key="12">
    <source>
        <dbReference type="EMBL" id="SDF99584.1"/>
    </source>
</evidence>
<dbReference type="GO" id="GO:0016114">
    <property type="term" value="P:terpenoid biosynthetic process"/>
    <property type="evidence" value="ECO:0007669"/>
    <property type="project" value="InterPro"/>
</dbReference>
<dbReference type="HAMAP" id="MF_00061">
    <property type="entry name" value="IspE"/>
    <property type="match status" value="1"/>
</dbReference>
<evidence type="ECO:0000259" key="11">
    <source>
        <dbReference type="Pfam" id="PF08544"/>
    </source>
</evidence>
<name>A0A1G7QM62_9BACT</name>
<gene>
    <name evidence="9" type="primary">ispE</name>
    <name evidence="12" type="ORF">SAMN05444167_3920</name>
</gene>
<keyword evidence="13" id="KW-1185">Reference proteome</keyword>
<dbReference type="InterPro" id="IPR004424">
    <property type="entry name" value="IspE"/>
</dbReference>
<evidence type="ECO:0000256" key="4">
    <source>
        <dbReference type="ARBA" id="ARBA00022679"/>
    </source>
</evidence>
<feature type="domain" description="GHMP kinase C-terminal" evidence="11">
    <location>
        <begin position="256"/>
        <end position="316"/>
    </location>
</feature>
<accession>A0A1G7QM62</accession>
<feature type="domain" description="GHMP kinase N-terminal" evidence="10">
    <location>
        <begin position="71"/>
        <end position="146"/>
    </location>
</feature>
<dbReference type="GO" id="GO:0050515">
    <property type="term" value="F:4-(cytidine 5'-diphospho)-2-C-methyl-D-erythritol kinase activity"/>
    <property type="evidence" value="ECO:0007669"/>
    <property type="project" value="UniProtKB-UniRule"/>
</dbReference>
<dbReference type="AlphaFoldDB" id="A0A1G7QM62"/>
<dbReference type="PIRSF" id="PIRSF010376">
    <property type="entry name" value="IspE"/>
    <property type="match status" value="1"/>
</dbReference>
<organism evidence="12 13">
    <name type="scientific">Terriglobus roseus</name>
    <dbReference type="NCBI Taxonomy" id="392734"/>
    <lineage>
        <taxon>Bacteria</taxon>
        <taxon>Pseudomonadati</taxon>
        <taxon>Acidobacteriota</taxon>
        <taxon>Terriglobia</taxon>
        <taxon>Terriglobales</taxon>
        <taxon>Acidobacteriaceae</taxon>
        <taxon>Terriglobus</taxon>
    </lineage>
</organism>
<evidence type="ECO:0000256" key="5">
    <source>
        <dbReference type="ARBA" id="ARBA00022741"/>
    </source>
</evidence>
<keyword evidence="5 9" id="KW-0547">Nucleotide-binding</keyword>
<keyword evidence="6 9" id="KW-0418">Kinase</keyword>
<dbReference type="OrthoDB" id="9809438at2"/>
<evidence type="ECO:0000256" key="9">
    <source>
        <dbReference type="HAMAP-Rule" id="MF_00061"/>
    </source>
</evidence>
<dbReference type="Pfam" id="PF08544">
    <property type="entry name" value="GHMP_kinases_C"/>
    <property type="match status" value="1"/>
</dbReference>
<evidence type="ECO:0000256" key="1">
    <source>
        <dbReference type="ARBA" id="ARBA00009684"/>
    </source>
</evidence>
<comment type="catalytic activity">
    <reaction evidence="9">
        <text>4-CDP-2-C-methyl-D-erythritol + ATP = 4-CDP-2-C-methyl-D-erythritol 2-phosphate + ADP + H(+)</text>
        <dbReference type="Rhea" id="RHEA:18437"/>
        <dbReference type="ChEBI" id="CHEBI:15378"/>
        <dbReference type="ChEBI" id="CHEBI:30616"/>
        <dbReference type="ChEBI" id="CHEBI:57823"/>
        <dbReference type="ChEBI" id="CHEBI:57919"/>
        <dbReference type="ChEBI" id="CHEBI:456216"/>
        <dbReference type="EC" id="2.7.1.148"/>
    </reaction>
</comment>